<comment type="subcellular location">
    <subcellularLocation>
        <location evidence="2">Membrane</location>
        <topology evidence="2">Multi-pass membrane protein</topology>
    </subcellularLocation>
</comment>
<gene>
    <name evidence="10" type="ORF">ADH67_03505</name>
</gene>
<evidence type="ECO:0000256" key="8">
    <source>
        <dbReference type="SAM" id="Phobius"/>
    </source>
</evidence>
<dbReference type="GO" id="GO:0022857">
    <property type="term" value="F:transmembrane transporter activity"/>
    <property type="evidence" value="ECO:0007669"/>
    <property type="project" value="InterPro"/>
</dbReference>
<comment type="function">
    <text evidence="1">Resistance to tetracycline by an active tetracycline efflux. This is an energy-dependent process that decreases the accumulation of the antibiotic in whole cells. This protein functions as a metal-tetracycline/H(+) antiporter.</text>
</comment>
<evidence type="ECO:0000256" key="2">
    <source>
        <dbReference type="ARBA" id="ARBA00004141"/>
    </source>
</evidence>
<dbReference type="CDD" id="cd17388">
    <property type="entry name" value="MFS_TetA"/>
    <property type="match status" value="1"/>
</dbReference>
<evidence type="ECO:0000256" key="4">
    <source>
        <dbReference type="ARBA" id="ARBA00022448"/>
    </source>
</evidence>
<evidence type="ECO:0000313" key="11">
    <source>
        <dbReference type="Proteomes" id="UP000214610"/>
    </source>
</evidence>
<dbReference type="PANTHER" id="PTHR23504:SF15">
    <property type="entry name" value="MAJOR FACILITATOR SUPERFAMILY (MFS) PROFILE DOMAIN-CONTAINING PROTEIN"/>
    <property type="match status" value="1"/>
</dbReference>
<dbReference type="GeneID" id="78362516"/>
<feature type="transmembrane region" description="Helical" evidence="8">
    <location>
        <begin position="216"/>
        <end position="240"/>
    </location>
</feature>
<keyword evidence="4" id="KW-0813">Transport</keyword>
<keyword evidence="6 8" id="KW-1133">Transmembrane helix</keyword>
<dbReference type="RefSeq" id="WP_066594823.1">
    <property type="nucleotide sequence ID" value="NZ_CAJTBZ010000035.1"/>
</dbReference>
<feature type="transmembrane region" description="Helical" evidence="8">
    <location>
        <begin position="283"/>
        <end position="300"/>
    </location>
</feature>
<name>A0A227KR76_9BURK</name>
<comment type="caution">
    <text evidence="10">The sequence shown here is derived from an EMBL/GenBank/DDBJ whole genome shotgun (WGS) entry which is preliminary data.</text>
</comment>
<feature type="transmembrane region" description="Helical" evidence="8">
    <location>
        <begin position="164"/>
        <end position="184"/>
    </location>
</feature>
<protein>
    <submittedName>
        <fullName evidence="10">MFS transporter</fullName>
    </submittedName>
</protein>
<dbReference type="InterPro" id="IPR005829">
    <property type="entry name" value="Sugar_transporter_CS"/>
</dbReference>
<sequence length="407" mass="43699">MKRSFHPGLPFILVCVLLDILGIGLIIPVLPQLVGKLAGNSASQAWWLGAMLVSYGLMQFCFAPTLGALSDRYGRRPLMLLGIFGLSIMFLVPALSMSLPVILASRFVGGMFSANVAVAQAYIADITAKEKRAAAFGMLGACFGIGFILGPLIGGILGEHDLRYPFFLAAALSGLNFLYGLFVLPESLSLSLRTPFSLRRCNPLSTLVNLSRLKKIGLLIAVIAVSSFAQSMLHSTWTLYTDYRYGWTPFDIGISLVCIGAVSVVMQGFLMRVFIRRIGEKKVVLCGLLTGALAYLGFGLVTQGSWLYVIIFLNFMSVAVPPTLNGMVSENISANDQGISLGAISSLNSLIGVIAPLIGTPLLVHTVHQDPQSMLSGLVYFICAGLLLMAFFIALVQFRSLGSSQKV</sequence>
<evidence type="ECO:0000259" key="9">
    <source>
        <dbReference type="PROSITE" id="PS50850"/>
    </source>
</evidence>
<dbReference type="AlphaFoldDB" id="A0A227KR76"/>
<dbReference type="InterPro" id="IPR020846">
    <property type="entry name" value="MFS_dom"/>
</dbReference>
<feature type="transmembrane region" description="Helical" evidence="8">
    <location>
        <begin position="103"/>
        <end position="123"/>
    </location>
</feature>
<feature type="transmembrane region" description="Helical" evidence="8">
    <location>
        <begin position="46"/>
        <end position="66"/>
    </location>
</feature>
<dbReference type="GO" id="GO:0016020">
    <property type="term" value="C:membrane"/>
    <property type="evidence" value="ECO:0007669"/>
    <property type="project" value="UniProtKB-SubCell"/>
</dbReference>
<accession>A0A227KR76</accession>
<keyword evidence="7 8" id="KW-0472">Membrane</keyword>
<evidence type="ECO:0000256" key="7">
    <source>
        <dbReference type="ARBA" id="ARBA00023136"/>
    </source>
</evidence>
<dbReference type="Pfam" id="PF07690">
    <property type="entry name" value="MFS_1"/>
    <property type="match status" value="1"/>
</dbReference>
<comment type="similarity">
    <text evidence="3">Belongs to the major facilitator superfamily. TCR/Tet family.</text>
</comment>
<feature type="transmembrane region" description="Helical" evidence="8">
    <location>
        <begin position="252"/>
        <end position="271"/>
    </location>
</feature>
<dbReference type="InterPro" id="IPR001958">
    <property type="entry name" value="Tet-R_TetA/multi-R_MdtG-like"/>
</dbReference>
<dbReference type="SUPFAM" id="SSF103473">
    <property type="entry name" value="MFS general substrate transporter"/>
    <property type="match status" value="1"/>
</dbReference>
<dbReference type="PRINTS" id="PR01035">
    <property type="entry name" value="TCRTETA"/>
</dbReference>
<feature type="transmembrane region" description="Helical" evidence="8">
    <location>
        <begin position="306"/>
        <end position="327"/>
    </location>
</feature>
<organism evidence="10 11">
    <name type="scientific">Turicimonas muris</name>
    <dbReference type="NCBI Taxonomy" id="1796652"/>
    <lineage>
        <taxon>Bacteria</taxon>
        <taxon>Pseudomonadati</taxon>
        <taxon>Pseudomonadota</taxon>
        <taxon>Betaproteobacteria</taxon>
        <taxon>Burkholderiales</taxon>
        <taxon>Sutterellaceae</taxon>
        <taxon>Turicimonas</taxon>
    </lineage>
</organism>
<evidence type="ECO:0000256" key="1">
    <source>
        <dbReference type="ARBA" id="ARBA00003279"/>
    </source>
</evidence>
<keyword evidence="11" id="KW-1185">Reference proteome</keyword>
<feature type="transmembrane region" description="Helical" evidence="8">
    <location>
        <begin position="78"/>
        <end position="97"/>
    </location>
</feature>
<evidence type="ECO:0000256" key="6">
    <source>
        <dbReference type="ARBA" id="ARBA00022989"/>
    </source>
</evidence>
<dbReference type="PROSITE" id="PS50850">
    <property type="entry name" value="MFS"/>
    <property type="match status" value="1"/>
</dbReference>
<feature type="transmembrane region" description="Helical" evidence="8">
    <location>
        <begin position="378"/>
        <end position="398"/>
    </location>
</feature>
<dbReference type="PANTHER" id="PTHR23504">
    <property type="entry name" value="MAJOR FACILITATOR SUPERFAMILY DOMAIN-CONTAINING PROTEIN 10"/>
    <property type="match status" value="1"/>
</dbReference>
<evidence type="ECO:0000256" key="5">
    <source>
        <dbReference type="ARBA" id="ARBA00022692"/>
    </source>
</evidence>
<evidence type="ECO:0000256" key="3">
    <source>
        <dbReference type="ARBA" id="ARBA00007520"/>
    </source>
</evidence>
<dbReference type="InterPro" id="IPR011701">
    <property type="entry name" value="MFS"/>
</dbReference>
<evidence type="ECO:0000313" key="10">
    <source>
        <dbReference type="EMBL" id="OXE50085.1"/>
    </source>
</evidence>
<feature type="domain" description="Major facilitator superfamily (MFS) profile" evidence="9">
    <location>
        <begin position="8"/>
        <end position="402"/>
    </location>
</feature>
<feature type="transmembrane region" description="Helical" evidence="8">
    <location>
        <begin position="12"/>
        <end position="34"/>
    </location>
</feature>
<keyword evidence="5 8" id="KW-0812">Transmembrane</keyword>
<dbReference type="InterPro" id="IPR036259">
    <property type="entry name" value="MFS_trans_sf"/>
</dbReference>
<dbReference type="Gene3D" id="1.20.1250.20">
    <property type="entry name" value="MFS general substrate transporter like domains"/>
    <property type="match status" value="1"/>
</dbReference>
<feature type="transmembrane region" description="Helical" evidence="8">
    <location>
        <begin position="135"/>
        <end position="158"/>
    </location>
</feature>
<feature type="transmembrane region" description="Helical" evidence="8">
    <location>
        <begin position="339"/>
        <end position="358"/>
    </location>
</feature>
<reference evidence="11" key="1">
    <citation type="submission" date="2017-05" db="EMBL/GenBank/DDBJ databases">
        <title>Improved OligoMM genomes.</title>
        <authorList>
            <person name="Garzetti D."/>
        </authorList>
    </citation>
    <scope>NUCLEOTIDE SEQUENCE [LARGE SCALE GENOMIC DNA]</scope>
    <source>
        <strain evidence="11">YL45</strain>
    </source>
</reference>
<dbReference type="PROSITE" id="PS00216">
    <property type="entry name" value="SUGAR_TRANSPORT_1"/>
    <property type="match status" value="1"/>
</dbReference>
<dbReference type="Proteomes" id="UP000214610">
    <property type="component" value="Unassembled WGS sequence"/>
</dbReference>
<proteinExistence type="inferred from homology"/>
<dbReference type="EMBL" id="NHMP01000002">
    <property type="protein sequence ID" value="OXE50085.1"/>
    <property type="molecule type" value="Genomic_DNA"/>
</dbReference>